<organism evidence="1 2">
    <name type="scientific">Colletotrichum musicola</name>
    <dbReference type="NCBI Taxonomy" id="2175873"/>
    <lineage>
        <taxon>Eukaryota</taxon>
        <taxon>Fungi</taxon>
        <taxon>Dikarya</taxon>
        <taxon>Ascomycota</taxon>
        <taxon>Pezizomycotina</taxon>
        <taxon>Sordariomycetes</taxon>
        <taxon>Hypocreomycetidae</taxon>
        <taxon>Glomerellales</taxon>
        <taxon>Glomerellaceae</taxon>
        <taxon>Colletotrichum</taxon>
        <taxon>Colletotrichum orchidearum species complex</taxon>
    </lineage>
</organism>
<comment type="caution">
    <text evidence="1">The sequence shown here is derived from an EMBL/GenBank/DDBJ whole genome shotgun (WGS) entry which is preliminary data.</text>
</comment>
<proteinExistence type="predicted"/>
<evidence type="ECO:0000313" key="1">
    <source>
        <dbReference type="EMBL" id="KAF6843661.1"/>
    </source>
</evidence>
<dbReference type="AlphaFoldDB" id="A0A8H6NW52"/>
<sequence length="89" mass="9231">MSTAGRRFAPVVERLGHQDAVSRLYLVQRLAAKKSTEKQAFITPVSVAASSGSPPAPLGPLNVAGTQSLVGRYPSSTTPTVLDIAGVVQ</sequence>
<dbReference type="Proteomes" id="UP000639643">
    <property type="component" value="Unassembled WGS sequence"/>
</dbReference>
<reference evidence="1" key="1">
    <citation type="journal article" date="2020" name="Phytopathology">
        <title>Genome Sequence Resources of Colletotrichum truncatum, C. plurivorum, C. musicola, and C. sojae: Four Species Pathogenic to Soybean (Glycine max).</title>
        <authorList>
            <person name="Rogerio F."/>
            <person name="Boufleur T.R."/>
            <person name="Ciampi-Guillardi M."/>
            <person name="Sukno S.A."/>
            <person name="Thon M.R."/>
            <person name="Massola Junior N.S."/>
            <person name="Baroncelli R."/>
        </authorList>
    </citation>
    <scope>NUCLEOTIDE SEQUENCE</scope>
    <source>
        <strain evidence="1">LFN0074</strain>
    </source>
</reference>
<accession>A0A8H6NW52</accession>
<gene>
    <name evidence="1" type="ORF">CMUS01_01853</name>
</gene>
<name>A0A8H6NW52_9PEZI</name>
<dbReference type="EMBL" id="WIGM01000034">
    <property type="protein sequence ID" value="KAF6843661.1"/>
    <property type="molecule type" value="Genomic_DNA"/>
</dbReference>
<protein>
    <submittedName>
        <fullName evidence="1">Uncharacterized protein</fullName>
    </submittedName>
</protein>
<keyword evidence="2" id="KW-1185">Reference proteome</keyword>
<evidence type="ECO:0000313" key="2">
    <source>
        <dbReference type="Proteomes" id="UP000639643"/>
    </source>
</evidence>